<dbReference type="Proteomes" id="UP000076532">
    <property type="component" value="Unassembled WGS sequence"/>
</dbReference>
<gene>
    <name evidence="1" type="ORF">FIBSPDRAFT_1049904</name>
</gene>
<proteinExistence type="predicted"/>
<organism evidence="1 2">
    <name type="scientific">Athelia psychrophila</name>
    <dbReference type="NCBI Taxonomy" id="1759441"/>
    <lineage>
        <taxon>Eukaryota</taxon>
        <taxon>Fungi</taxon>
        <taxon>Dikarya</taxon>
        <taxon>Basidiomycota</taxon>
        <taxon>Agaricomycotina</taxon>
        <taxon>Agaricomycetes</taxon>
        <taxon>Agaricomycetidae</taxon>
        <taxon>Atheliales</taxon>
        <taxon>Atheliaceae</taxon>
        <taxon>Athelia</taxon>
    </lineage>
</organism>
<dbReference type="AlphaFoldDB" id="A0A166BKM2"/>
<accession>A0A166BKM2</accession>
<evidence type="ECO:0000313" key="1">
    <source>
        <dbReference type="EMBL" id="KZP12738.1"/>
    </source>
</evidence>
<name>A0A166BKM2_9AGAM</name>
<keyword evidence="2" id="KW-1185">Reference proteome</keyword>
<dbReference type="InterPro" id="IPR032675">
    <property type="entry name" value="LRR_dom_sf"/>
</dbReference>
<reference evidence="1 2" key="1">
    <citation type="journal article" date="2016" name="Mol. Biol. Evol.">
        <title>Comparative Genomics of Early-Diverging Mushroom-Forming Fungi Provides Insights into the Origins of Lignocellulose Decay Capabilities.</title>
        <authorList>
            <person name="Nagy L.G."/>
            <person name="Riley R."/>
            <person name="Tritt A."/>
            <person name="Adam C."/>
            <person name="Daum C."/>
            <person name="Floudas D."/>
            <person name="Sun H."/>
            <person name="Yadav J.S."/>
            <person name="Pangilinan J."/>
            <person name="Larsson K.H."/>
            <person name="Matsuura K."/>
            <person name="Barry K."/>
            <person name="Labutti K."/>
            <person name="Kuo R."/>
            <person name="Ohm R.A."/>
            <person name="Bhattacharya S.S."/>
            <person name="Shirouzu T."/>
            <person name="Yoshinaga Y."/>
            <person name="Martin F.M."/>
            <person name="Grigoriev I.V."/>
            <person name="Hibbett D.S."/>
        </authorList>
    </citation>
    <scope>NUCLEOTIDE SEQUENCE [LARGE SCALE GENOMIC DNA]</scope>
    <source>
        <strain evidence="1 2">CBS 109695</strain>
    </source>
</reference>
<dbReference type="EMBL" id="KV417643">
    <property type="protein sequence ID" value="KZP12738.1"/>
    <property type="molecule type" value="Genomic_DNA"/>
</dbReference>
<protein>
    <submittedName>
        <fullName evidence="1">Uncharacterized protein</fullName>
    </submittedName>
</protein>
<evidence type="ECO:0000313" key="2">
    <source>
        <dbReference type="Proteomes" id="UP000076532"/>
    </source>
</evidence>
<dbReference type="OrthoDB" id="3155440at2759"/>
<dbReference type="SUPFAM" id="SSF52047">
    <property type="entry name" value="RNI-like"/>
    <property type="match status" value="1"/>
</dbReference>
<dbReference type="Gene3D" id="3.80.10.10">
    <property type="entry name" value="Ribonuclease Inhibitor"/>
    <property type="match status" value="1"/>
</dbReference>
<sequence>MRPDLEDRQRLALSLTRRLEVIATGRRDLALQQENFDRQEKDVQQENFDRQEKAVQQEFKSLHNMNAAISIFPSEVLSMVFEAGALLDSSPRCHFGSLVSYVSQRWRKIALATPQLWNKIECTRSKAEGEEYTTYITHLGEKVATFLSRSKSSPIDIRIQDFYDEYQRDDKTRNFLTMLGDQVGHVNHLCIIDNNPDGVFDALKYLSHKPASILHSVLLGTHDDLFQLKRPLFPFGAPRLTIAQLNNIATSSLHFCLPSFQHLQCLRLEGLVEIDRHEFRDALMTLPVLNHLELSVDRIFQNATSFSVVLPTVKFLQIETHGHDDLDRVIHTIHATSLTTLSLALWGYGGPGLNLSSEEDLESHFPALQHLILEHIIQQAPDLEMVARMFPGIERLTCNWSTSRENELFCDIDRILATIDTGSSGDFLRWPKLHTVAVSAPGMPLDVGALHHKISVMRDAGHPLRKLKLPKSLFVQTGAKAIGHLRQIVDVEDFSLDWPTPFAGLTIEVRLVDD</sequence>